<accession>A0A845GVX8</accession>
<evidence type="ECO:0000313" key="1">
    <source>
        <dbReference type="EMBL" id="MYM97482.1"/>
    </source>
</evidence>
<reference evidence="1" key="1">
    <citation type="submission" date="2019-12" db="EMBL/GenBank/DDBJ databases">
        <title>Novel species isolated from a subtropical stream in China.</title>
        <authorList>
            <person name="Lu H."/>
        </authorList>
    </citation>
    <scope>NUCLEOTIDE SEQUENCE [LARGE SCALE GENOMIC DNA]</scope>
    <source>
        <strain evidence="1">FT81W</strain>
    </source>
</reference>
<dbReference type="Proteomes" id="UP000447355">
    <property type="component" value="Unassembled WGS sequence"/>
</dbReference>
<organism evidence="1 2">
    <name type="scientific">Duganella vulcania</name>
    <dbReference type="NCBI Taxonomy" id="2692166"/>
    <lineage>
        <taxon>Bacteria</taxon>
        <taxon>Pseudomonadati</taxon>
        <taxon>Pseudomonadota</taxon>
        <taxon>Betaproteobacteria</taxon>
        <taxon>Burkholderiales</taxon>
        <taxon>Oxalobacteraceae</taxon>
        <taxon>Telluria group</taxon>
        <taxon>Duganella</taxon>
    </lineage>
</organism>
<dbReference type="AlphaFoldDB" id="A0A845GVX8"/>
<dbReference type="RefSeq" id="WP_161086380.1">
    <property type="nucleotide sequence ID" value="NZ_WWCX01000075.1"/>
</dbReference>
<dbReference type="EMBL" id="WWCX01000075">
    <property type="protein sequence ID" value="MYM97482.1"/>
    <property type="molecule type" value="Genomic_DNA"/>
</dbReference>
<proteinExistence type="predicted"/>
<comment type="caution">
    <text evidence="1">The sequence shown here is derived from an EMBL/GenBank/DDBJ whole genome shotgun (WGS) entry which is preliminary data.</text>
</comment>
<evidence type="ECO:0000313" key="2">
    <source>
        <dbReference type="Proteomes" id="UP000447355"/>
    </source>
</evidence>
<sequence length="209" mass="24100">MDAKNNYNDNVFINCPFDEDHKELQNAMVFAIYDCGFVPRCALEENDAGDVRFDKIRRLIEISRYGIHDISRTELDRVNGLPRFNMPFELGLFLGARRYGDEEQKKKNLLILDREEYRYQKFLSDIAGQDIRSHAGNSALLIGHVRNWLSSASRRTTIPGGKEITARYALFSADLPAMCQQFRISPDEITFNDYSLFVSEWLKKTNAAS</sequence>
<protein>
    <submittedName>
        <fullName evidence="1">Uncharacterized protein</fullName>
    </submittedName>
</protein>
<gene>
    <name evidence="1" type="ORF">GTP90_26885</name>
</gene>
<name>A0A845GVX8_9BURK</name>